<evidence type="ECO:0000313" key="2">
    <source>
        <dbReference type="EMBL" id="CAL4926852.1"/>
    </source>
</evidence>
<dbReference type="EMBL" id="OZ075124">
    <property type="protein sequence ID" value="CAL4926852.1"/>
    <property type="molecule type" value="Genomic_DNA"/>
</dbReference>
<feature type="region of interest" description="Disordered" evidence="1">
    <location>
        <begin position="23"/>
        <end position="116"/>
    </location>
</feature>
<dbReference type="Proteomes" id="UP001497457">
    <property type="component" value="Chromosome 14rd"/>
</dbReference>
<protein>
    <submittedName>
        <fullName evidence="2">Uncharacterized protein</fullName>
    </submittedName>
</protein>
<proteinExistence type="predicted"/>
<feature type="region of interest" description="Disordered" evidence="1">
    <location>
        <begin position="141"/>
        <end position="162"/>
    </location>
</feature>
<evidence type="ECO:0000313" key="3">
    <source>
        <dbReference type="Proteomes" id="UP001497457"/>
    </source>
</evidence>
<evidence type="ECO:0000256" key="1">
    <source>
        <dbReference type="SAM" id="MobiDB-lite"/>
    </source>
</evidence>
<accession>A0ABC8XGS6</accession>
<keyword evidence="3" id="KW-1185">Reference proteome</keyword>
<feature type="compositionally biased region" description="Basic and acidic residues" evidence="1">
    <location>
        <begin position="54"/>
        <end position="67"/>
    </location>
</feature>
<dbReference type="AlphaFoldDB" id="A0ABC8XGS6"/>
<reference evidence="3" key="1">
    <citation type="submission" date="2024-06" db="EMBL/GenBank/DDBJ databases">
        <authorList>
            <person name="Ryan C."/>
        </authorList>
    </citation>
    <scope>NUCLEOTIDE SEQUENCE [LARGE SCALE GENOMIC DNA]</scope>
</reference>
<dbReference type="PANTHER" id="PTHR36323">
    <property type="entry name" value="MYOTUBULARIN-LIKE PROTEIN"/>
    <property type="match status" value="1"/>
</dbReference>
<organism evidence="2 3">
    <name type="scientific">Urochloa decumbens</name>
    <dbReference type="NCBI Taxonomy" id="240449"/>
    <lineage>
        <taxon>Eukaryota</taxon>
        <taxon>Viridiplantae</taxon>
        <taxon>Streptophyta</taxon>
        <taxon>Embryophyta</taxon>
        <taxon>Tracheophyta</taxon>
        <taxon>Spermatophyta</taxon>
        <taxon>Magnoliopsida</taxon>
        <taxon>Liliopsida</taxon>
        <taxon>Poales</taxon>
        <taxon>Poaceae</taxon>
        <taxon>PACMAD clade</taxon>
        <taxon>Panicoideae</taxon>
        <taxon>Panicodae</taxon>
        <taxon>Paniceae</taxon>
        <taxon>Melinidinae</taxon>
        <taxon>Urochloa</taxon>
    </lineage>
</organism>
<sequence>MATIQQHHIKALTPTWFLVKVTPAPAPREGGSSKKPAASCSPLLLSPAAWQRAQEQDEKNKSKDGAERGSGGGGLPASPRISCMGQVKGRTRRACSSARGPAPTTRGSGSRSSGGGKVAALVLGLLSGRRNARTSRACAKVSDVPASSRGGGGGRRGAGAAAATTALVLDPPLPVLRRLATDENAPSLWERRRGGKALEGLQLT</sequence>
<name>A0ABC8XGS6_9POAL</name>
<dbReference type="PANTHER" id="PTHR36323:SF1">
    <property type="entry name" value="MYOTUBULARIN-LIKE PROTEIN"/>
    <property type="match status" value="1"/>
</dbReference>
<gene>
    <name evidence="2" type="ORF">URODEC1_LOCUS24183</name>
</gene>
<reference evidence="2 3" key="2">
    <citation type="submission" date="2024-10" db="EMBL/GenBank/DDBJ databases">
        <authorList>
            <person name="Ryan C."/>
        </authorList>
    </citation>
    <scope>NUCLEOTIDE SEQUENCE [LARGE SCALE GENOMIC DNA]</scope>
</reference>